<organism evidence="5 6">
    <name type="scientific">Aureimonas ureilytica</name>
    <dbReference type="NCBI Taxonomy" id="401562"/>
    <lineage>
        <taxon>Bacteria</taxon>
        <taxon>Pseudomonadati</taxon>
        <taxon>Pseudomonadota</taxon>
        <taxon>Alphaproteobacteria</taxon>
        <taxon>Hyphomicrobiales</taxon>
        <taxon>Aurantimonadaceae</taxon>
        <taxon>Aureimonas</taxon>
    </lineage>
</organism>
<dbReference type="Proteomes" id="UP000078272">
    <property type="component" value="Unassembled WGS sequence"/>
</dbReference>
<dbReference type="AlphaFoldDB" id="A0A175RAJ4"/>
<dbReference type="CDD" id="cd00920">
    <property type="entry name" value="Cupredoxin"/>
    <property type="match status" value="1"/>
</dbReference>
<dbReference type="GO" id="GO:0009055">
    <property type="term" value="F:electron transfer activity"/>
    <property type="evidence" value="ECO:0007669"/>
    <property type="project" value="InterPro"/>
</dbReference>
<sequence length="142" mass="14851">MNFVKLATTAAVLASLGPVSAFAAETVSVQLVGERGGQMAIKLDKTEVPAGEVTFQVANVAANTPHEMVVIKLDKPGETLKVDPAKNRVDEKSLRSMGEVSDLKAGQSGKLTVKLKPGSYELICNIKGHVAAGMVAMFTVKG</sequence>
<dbReference type="InterPro" id="IPR000923">
    <property type="entry name" value="BlueCu_1"/>
</dbReference>
<dbReference type="InterPro" id="IPR008972">
    <property type="entry name" value="Cupredoxin"/>
</dbReference>
<gene>
    <name evidence="5" type="ORF">NS226_10905</name>
</gene>
<name>A0A175RAJ4_9HYPH</name>
<dbReference type="Gene3D" id="2.60.40.420">
    <property type="entry name" value="Cupredoxins - blue copper proteins"/>
    <property type="match status" value="1"/>
</dbReference>
<evidence type="ECO:0000313" key="5">
    <source>
        <dbReference type="EMBL" id="KTQ95641.1"/>
    </source>
</evidence>
<protein>
    <recommendedName>
        <fullName evidence="4">Blue (type 1) copper domain-containing protein</fullName>
    </recommendedName>
</protein>
<comment type="caution">
    <text evidence="5">The sequence shown here is derived from an EMBL/GenBank/DDBJ whole genome shotgun (WGS) entry which is preliminary data.</text>
</comment>
<evidence type="ECO:0000256" key="2">
    <source>
        <dbReference type="ARBA" id="ARBA00023008"/>
    </source>
</evidence>
<feature type="domain" description="Blue (type 1) copper" evidence="4">
    <location>
        <begin position="32"/>
        <end position="141"/>
    </location>
</feature>
<feature type="signal peptide" evidence="3">
    <location>
        <begin position="1"/>
        <end position="23"/>
    </location>
</feature>
<dbReference type="GO" id="GO:0005507">
    <property type="term" value="F:copper ion binding"/>
    <property type="evidence" value="ECO:0007669"/>
    <property type="project" value="InterPro"/>
</dbReference>
<dbReference type="Pfam" id="PF00127">
    <property type="entry name" value="Copper-bind"/>
    <property type="match status" value="1"/>
</dbReference>
<dbReference type="STRING" id="401562.NS365_01600"/>
<evidence type="ECO:0000256" key="1">
    <source>
        <dbReference type="ARBA" id="ARBA00022723"/>
    </source>
</evidence>
<keyword evidence="1" id="KW-0479">Metal-binding</keyword>
<proteinExistence type="predicted"/>
<dbReference type="PATRIC" id="fig|401562.3.peg.1684"/>
<keyword evidence="3" id="KW-0732">Signal</keyword>
<keyword evidence="2" id="KW-0186">Copper</keyword>
<accession>A0A175RAJ4</accession>
<dbReference type="RefSeq" id="WP_058635026.1">
    <property type="nucleotide sequence ID" value="NZ_LDPZ01000021.1"/>
</dbReference>
<evidence type="ECO:0000259" key="4">
    <source>
        <dbReference type="Pfam" id="PF00127"/>
    </source>
</evidence>
<evidence type="ECO:0000256" key="3">
    <source>
        <dbReference type="SAM" id="SignalP"/>
    </source>
</evidence>
<dbReference type="EMBL" id="LDPZ01000021">
    <property type="protein sequence ID" value="KTQ95641.1"/>
    <property type="molecule type" value="Genomic_DNA"/>
</dbReference>
<evidence type="ECO:0000313" key="6">
    <source>
        <dbReference type="Proteomes" id="UP000078272"/>
    </source>
</evidence>
<dbReference type="SUPFAM" id="SSF49503">
    <property type="entry name" value="Cupredoxins"/>
    <property type="match status" value="1"/>
</dbReference>
<reference evidence="5 6" key="1">
    <citation type="journal article" date="2016" name="Front. Microbiol.">
        <title>Genomic Resource of Rice Seed Associated Bacteria.</title>
        <authorList>
            <person name="Midha S."/>
            <person name="Bansal K."/>
            <person name="Sharma S."/>
            <person name="Kumar N."/>
            <person name="Patil P.P."/>
            <person name="Chaudhry V."/>
            <person name="Patil P.B."/>
        </authorList>
    </citation>
    <scope>NUCLEOTIDE SEQUENCE [LARGE SCALE GENOMIC DNA]</scope>
    <source>
        <strain evidence="5 6">NS226</strain>
    </source>
</reference>
<dbReference type="OrthoDB" id="9807821at2"/>
<feature type="chain" id="PRO_5008041819" description="Blue (type 1) copper domain-containing protein" evidence="3">
    <location>
        <begin position="24"/>
        <end position="142"/>
    </location>
</feature>